<keyword evidence="3 5" id="KW-1133">Transmembrane helix</keyword>
<protein>
    <recommendedName>
        <fullName evidence="7">Membrane transporter protein</fullName>
    </recommendedName>
</protein>
<dbReference type="PANTHER" id="PTHR43483:SF3">
    <property type="entry name" value="MEMBRANE TRANSPORTER PROTEIN HI_0806-RELATED"/>
    <property type="match status" value="1"/>
</dbReference>
<comment type="caution">
    <text evidence="6">The sequence shown here is derived from an EMBL/GenBank/DDBJ whole genome shotgun (WGS) entry which is preliminary data.</text>
</comment>
<feature type="transmembrane region" description="Helical" evidence="5">
    <location>
        <begin position="238"/>
        <end position="256"/>
    </location>
</feature>
<dbReference type="EMBL" id="BART01012887">
    <property type="protein sequence ID" value="GAG86588.1"/>
    <property type="molecule type" value="Genomic_DNA"/>
</dbReference>
<keyword evidence="2 5" id="KW-0812">Transmembrane</keyword>
<keyword evidence="4 5" id="KW-0472">Membrane</keyword>
<dbReference type="InterPro" id="IPR002781">
    <property type="entry name" value="TM_pro_TauE-like"/>
</dbReference>
<reference evidence="6" key="1">
    <citation type="journal article" date="2014" name="Front. Microbiol.">
        <title>High frequency of phylogenetically diverse reductive dehalogenase-homologous genes in deep subseafloor sedimentary metagenomes.</title>
        <authorList>
            <person name="Kawai M."/>
            <person name="Futagami T."/>
            <person name="Toyoda A."/>
            <person name="Takaki Y."/>
            <person name="Nishi S."/>
            <person name="Hori S."/>
            <person name="Arai W."/>
            <person name="Tsubouchi T."/>
            <person name="Morono Y."/>
            <person name="Uchiyama I."/>
            <person name="Ito T."/>
            <person name="Fujiyama A."/>
            <person name="Inagaki F."/>
            <person name="Takami H."/>
        </authorList>
    </citation>
    <scope>NUCLEOTIDE SEQUENCE</scope>
    <source>
        <strain evidence="6">Expedition CK06-06</strain>
    </source>
</reference>
<evidence type="ECO:0000256" key="1">
    <source>
        <dbReference type="ARBA" id="ARBA00004141"/>
    </source>
</evidence>
<gene>
    <name evidence="6" type="ORF">S01H4_26650</name>
</gene>
<feature type="non-terminal residue" evidence="6">
    <location>
        <position position="258"/>
    </location>
</feature>
<evidence type="ECO:0000256" key="5">
    <source>
        <dbReference type="SAM" id="Phobius"/>
    </source>
</evidence>
<feature type="transmembrane region" description="Helical" evidence="5">
    <location>
        <begin position="204"/>
        <end position="226"/>
    </location>
</feature>
<feature type="transmembrane region" description="Helical" evidence="5">
    <location>
        <begin position="12"/>
        <end position="31"/>
    </location>
</feature>
<feature type="transmembrane region" description="Helical" evidence="5">
    <location>
        <begin position="136"/>
        <end position="157"/>
    </location>
</feature>
<proteinExistence type="predicted"/>
<evidence type="ECO:0000256" key="4">
    <source>
        <dbReference type="ARBA" id="ARBA00023136"/>
    </source>
</evidence>
<name>X1BQZ9_9ZZZZ</name>
<evidence type="ECO:0000313" key="6">
    <source>
        <dbReference type="EMBL" id="GAG86588.1"/>
    </source>
</evidence>
<evidence type="ECO:0000256" key="3">
    <source>
        <dbReference type="ARBA" id="ARBA00022989"/>
    </source>
</evidence>
<comment type="subcellular location">
    <subcellularLocation>
        <location evidence="1">Membrane</location>
        <topology evidence="1">Multi-pass membrane protein</topology>
    </subcellularLocation>
</comment>
<organism evidence="6">
    <name type="scientific">marine sediment metagenome</name>
    <dbReference type="NCBI Taxonomy" id="412755"/>
    <lineage>
        <taxon>unclassified sequences</taxon>
        <taxon>metagenomes</taxon>
        <taxon>ecological metagenomes</taxon>
    </lineage>
</organism>
<sequence>AGLLGGYTGGLFGIGGGTVIVPMLVTVFPFFGTTHAALLHMAVGTSLALLIPNTYVSVRKQYKMGNFDAALFKSWVPFIIIGALIGVSVVKFVPTLYLKIIFAAYLYLAFLLVALKKERDTDIVGRPHGIGKDIAGIVFGVTAIFLGIGAGTFTMPYCRFCNYPMKKAIAISSATGLVIGIIGTVGVIISGWGVSGRAPYSLGFVNIIAFVLMTPVLVFISPYGVAMANRVSRTGLQWLYAGFLLLVAVYMTYLVFQA</sequence>
<feature type="transmembrane region" description="Helical" evidence="5">
    <location>
        <begin position="169"/>
        <end position="192"/>
    </location>
</feature>
<feature type="transmembrane region" description="Helical" evidence="5">
    <location>
        <begin position="70"/>
        <end position="90"/>
    </location>
</feature>
<dbReference type="PANTHER" id="PTHR43483">
    <property type="entry name" value="MEMBRANE TRANSPORTER PROTEIN HI_0806-RELATED"/>
    <property type="match status" value="1"/>
</dbReference>
<feature type="non-terminal residue" evidence="6">
    <location>
        <position position="1"/>
    </location>
</feature>
<dbReference type="GO" id="GO:0016020">
    <property type="term" value="C:membrane"/>
    <property type="evidence" value="ECO:0007669"/>
    <property type="project" value="UniProtKB-SubCell"/>
</dbReference>
<dbReference type="AlphaFoldDB" id="X1BQZ9"/>
<accession>X1BQZ9</accession>
<feature type="transmembrane region" description="Helical" evidence="5">
    <location>
        <begin position="96"/>
        <end position="115"/>
    </location>
</feature>
<evidence type="ECO:0000256" key="2">
    <source>
        <dbReference type="ARBA" id="ARBA00022692"/>
    </source>
</evidence>
<feature type="transmembrane region" description="Helical" evidence="5">
    <location>
        <begin position="37"/>
        <end position="58"/>
    </location>
</feature>
<dbReference type="Pfam" id="PF01925">
    <property type="entry name" value="TauE"/>
    <property type="match status" value="1"/>
</dbReference>
<evidence type="ECO:0008006" key="7">
    <source>
        <dbReference type="Google" id="ProtNLM"/>
    </source>
</evidence>